<feature type="region of interest" description="Disordered" evidence="1">
    <location>
        <begin position="68"/>
        <end position="89"/>
    </location>
</feature>
<proteinExistence type="predicted"/>
<keyword evidence="3" id="KW-1185">Reference proteome</keyword>
<reference evidence="2 3" key="1">
    <citation type="journal article" date="2019" name="Int. J. Syst. Evol. Microbiol.">
        <title>The Global Catalogue of Microorganisms (GCM) 10K type strain sequencing project: providing services to taxonomists for standard genome sequencing and annotation.</title>
        <authorList>
            <consortium name="The Broad Institute Genomics Platform"/>
            <consortium name="The Broad Institute Genome Sequencing Center for Infectious Disease"/>
            <person name="Wu L."/>
            <person name="Ma J."/>
        </authorList>
    </citation>
    <scope>NUCLEOTIDE SEQUENCE [LARGE SCALE GENOMIC DNA]</scope>
    <source>
        <strain evidence="2 3">JCM 11269</strain>
    </source>
</reference>
<name>A0ABN1SR51_9ACTN</name>
<gene>
    <name evidence="2" type="ORF">GCM10009564_01440</name>
</gene>
<organism evidence="2 3">
    <name type="scientific">Streptomyces thermogriseus</name>
    <dbReference type="NCBI Taxonomy" id="75292"/>
    <lineage>
        <taxon>Bacteria</taxon>
        <taxon>Bacillati</taxon>
        <taxon>Actinomycetota</taxon>
        <taxon>Actinomycetes</taxon>
        <taxon>Kitasatosporales</taxon>
        <taxon>Streptomycetaceae</taxon>
        <taxon>Streptomyces</taxon>
    </lineage>
</organism>
<evidence type="ECO:0000313" key="3">
    <source>
        <dbReference type="Proteomes" id="UP001501072"/>
    </source>
</evidence>
<evidence type="ECO:0000256" key="1">
    <source>
        <dbReference type="SAM" id="MobiDB-lite"/>
    </source>
</evidence>
<feature type="region of interest" description="Disordered" evidence="1">
    <location>
        <begin position="1"/>
        <end position="39"/>
    </location>
</feature>
<evidence type="ECO:0000313" key="2">
    <source>
        <dbReference type="EMBL" id="GAA1002813.1"/>
    </source>
</evidence>
<dbReference type="Proteomes" id="UP001501072">
    <property type="component" value="Unassembled WGS sequence"/>
</dbReference>
<sequence>MARSEGQPEAPQHQSAQKAGDRDPHVVAVGTGESYGGHDTIQHAARTRRLMPRDGPGVHLSMYCEFIGDDDASGRDDREPGRVTERSEP</sequence>
<accession>A0ABN1SR51</accession>
<dbReference type="EMBL" id="BAAAHU010000001">
    <property type="protein sequence ID" value="GAA1002813.1"/>
    <property type="molecule type" value="Genomic_DNA"/>
</dbReference>
<comment type="caution">
    <text evidence="2">The sequence shown here is derived from an EMBL/GenBank/DDBJ whole genome shotgun (WGS) entry which is preliminary data.</text>
</comment>
<feature type="compositionally biased region" description="Basic and acidic residues" evidence="1">
    <location>
        <begin position="72"/>
        <end position="89"/>
    </location>
</feature>
<protein>
    <submittedName>
        <fullName evidence="2">Uncharacterized protein</fullName>
    </submittedName>
</protein>